<proteinExistence type="predicted"/>
<accession>A0ABN7USR9</accession>
<comment type="caution">
    <text evidence="1">The sequence shown here is derived from an EMBL/GenBank/DDBJ whole genome shotgun (WGS) entry which is preliminary data.</text>
</comment>
<dbReference type="EMBL" id="CAJVQB010005594">
    <property type="protein sequence ID" value="CAG8665538.1"/>
    <property type="molecule type" value="Genomic_DNA"/>
</dbReference>
<protein>
    <submittedName>
        <fullName evidence="1">46116_t:CDS:1</fullName>
    </submittedName>
</protein>
<organism evidence="1 2">
    <name type="scientific">Gigaspora margarita</name>
    <dbReference type="NCBI Taxonomy" id="4874"/>
    <lineage>
        <taxon>Eukaryota</taxon>
        <taxon>Fungi</taxon>
        <taxon>Fungi incertae sedis</taxon>
        <taxon>Mucoromycota</taxon>
        <taxon>Glomeromycotina</taxon>
        <taxon>Glomeromycetes</taxon>
        <taxon>Diversisporales</taxon>
        <taxon>Gigasporaceae</taxon>
        <taxon>Gigaspora</taxon>
    </lineage>
</organism>
<gene>
    <name evidence="1" type="ORF">GMARGA_LOCUS10126</name>
</gene>
<name>A0ABN7USR9_GIGMA</name>
<reference evidence="1 2" key="1">
    <citation type="submission" date="2021-06" db="EMBL/GenBank/DDBJ databases">
        <authorList>
            <person name="Kallberg Y."/>
            <person name="Tangrot J."/>
            <person name="Rosling A."/>
        </authorList>
    </citation>
    <scope>NUCLEOTIDE SEQUENCE [LARGE SCALE GENOMIC DNA]</scope>
    <source>
        <strain evidence="1 2">120-4 pot B 10/14</strain>
    </source>
</reference>
<evidence type="ECO:0000313" key="2">
    <source>
        <dbReference type="Proteomes" id="UP000789901"/>
    </source>
</evidence>
<evidence type="ECO:0000313" key="1">
    <source>
        <dbReference type="EMBL" id="CAG8665538.1"/>
    </source>
</evidence>
<sequence length="101" mass="11414">MNEPYRTLTEVFRMHYDVLLKITKAALTKAALTKVPFTKAAPTTSIKAVKINKAMLKTAAEVTVSVVGKAMNILQEIIYKYFNLYREPIEKQAANCLTRYA</sequence>
<dbReference type="Proteomes" id="UP000789901">
    <property type="component" value="Unassembled WGS sequence"/>
</dbReference>
<keyword evidence="2" id="KW-1185">Reference proteome</keyword>